<proteinExistence type="predicted"/>
<organism evidence="1 2">
    <name type="scientific">Dunaliella salina</name>
    <name type="common">Green alga</name>
    <name type="synonym">Protococcus salinus</name>
    <dbReference type="NCBI Taxonomy" id="3046"/>
    <lineage>
        <taxon>Eukaryota</taxon>
        <taxon>Viridiplantae</taxon>
        <taxon>Chlorophyta</taxon>
        <taxon>core chlorophytes</taxon>
        <taxon>Chlorophyceae</taxon>
        <taxon>CS clade</taxon>
        <taxon>Chlamydomonadales</taxon>
        <taxon>Dunaliellaceae</taxon>
        <taxon>Dunaliella</taxon>
    </lineage>
</organism>
<evidence type="ECO:0000313" key="2">
    <source>
        <dbReference type="Proteomes" id="UP000815325"/>
    </source>
</evidence>
<keyword evidence="2" id="KW-1185">Reference proteome</keyword>
<evidence type="ECO:0008006" key="3">
    <source>
        <dbReference type="Google" id="ProtNLM"/>
    </source>
</evidence>
<sequence length="161" mass="18450">MSTEEVRGYLILRIEEASGRTKKDEFVWDTNVESEFQAFIKVDLRGGSRNVKAQTKRAPLIGETVTWREDVVLEVLEGANELRFLFCRDRYHGGKRGTSVIAACGIFVDDIIEAVPIDKYFELFKPNLLGGGGFIRICMNFVKDLSELQQPPRWWPLLRLP</sequence>
<evidence type="ECO:0000313" key="1">
    <source>
        <dbReference type="EMBL" id="KAF5827339.1"/>
    </source>
</evidence>
<comment type="caution">
    <text evidence="1">The sequence shown here is derived from an EMBL/GenBank/DDBJ whole genome shotgun (WGS) entry which is preliminary data.</text>
</comment>
<name>A0ABQ7FYC1_DUNSA</name>
<dbReference type="Proteomes" id="UP000815325">
    <property type="component" value="Unassembled WGS sequence"/>
</dbReference>
<protein>
    <recommendedName>
        <fullName evidence="3">C2 domain-containing protein</fullName>
    </recommendedName>
</protein>
<gene>
    <name evidence="1" type="ORF">DUNSADRAFT_841</name>
</gene>
<accession>A0ABQ7FYC1</accession>
<dbReference type="EMBL" id="MU070526">
    <property type="protein sequence ID" value="KAF5827339.1"/>
    <property type="molecule type" value="Genomic_DNA"/>
</dbReference>
<reference evidence="1" key="1">
    <citation type="submission" date="2017-08" db="EMBL/GenBank/DDBJ databases">
        <authorList>
            <person name="Polle J.E."/>
            <person name="Barry K."/>
            <person name="Cushman J."/>
            <person name="Schmutz J."/>
            <person name="Tran D."/>
            <person name="Hathwaick L.T."/>
            <person name="Yim W.C."/>
            <person name="Jenkins J."/>
            <person name="Mckie-Krisberg Z.M."/>
            <person name="Prochnik S."/>
            <person name="Lindquist E."/>
            <person name="Dockter R.B."/>
            <person name="Adam C."/>
            <person name="Molina H."/>
            <person name="Bunkerborg J."/>
            <person name="Jin E."/>
            <person name="Buchheim M."/>
            <person name="Magnuson J."/>
        </authorList>
    </citation>
    <scope>NUCLEOTIDE SEQUENCE</scope>
    <source>
        <strain evidence="1">CCAP 19/18</strain>
    </source>
</reference>